<evidence type="ECO:0000313" key="5">
    <source>
        <dbReference type="Proteomes" id="UP000824090"/>
    </source>
</evidence>
<reference evidence="4" key="1">
    <citation type="submission" date="2020-10" db="EMBL/GenBank/DDBJ databases">
        <authorList>
            <person name="Gilroy R."/>
        </authorList>
    </citation>
    <scope>NUCLEOTIDE SEQUENCE</scope>
    <source>
        <strain evidence="4">ChiHcec3-6078</strain>
    </source>
</reference>
<dbReference type="SUPFAM" id="SSF53067">
    <property type="entry name" value="Actin-like ATPase domain"/>
    <property type="match status" value="1"/>
</dbReference>
<reference evidence="4" key="2">
    <citation type="journal article" date="2021" name="PeerJ">
        <title>Extensive microbial diversity within the chicken gut microbiome revealed by metagenomics and culture.</title>
        <authorList>
            <person name="Gilroy R."/>
            <person name="Ravi A."/>
            <person name="Getino M."/>
            <person name="Pursley I."/>
            <person name="Horton D.L."/>
            <person name="Alikhan N.F."/>
            <person name="Baker D."/>
            <person name="Gharbi K."/>
            <person name="Hall N."/>
            <person name="Watson M."/>
            <person name="Adriaenssens E.M."/>
            <person name="Foster-Nyarko E."/>
            <person name="Jarju S."/>
            <person name="Secka A."/>
            <person name="Antonio M."/>
            <person name="Oren A."/>
            <person name="Chaudhuri R.R."/>
            <person name="La Ragione R."/>
            <person name="Hildebrand F."/>
            <person name="Pallen M.J."/>
        </authorList>
    </citation>
    <scope>NUCLEOTIDE SEQUENCE</scope>
    <source>
        <strain evidence="4">ChiHcec3-6078</strain>
    </source>
</reference>
<dbReference type="PANTHER" id="PTHR18964:SF149">
    <property type="entry name" value="BIFUNCTIONAL UDP-N-ACETYLGLUCOSAMINE 2-EPIMERASE_N-ACETYLMANNOSAMINE KINASE"/>
    <property type="match status" value="1"/>
</dbReference>
<dbReference type="EMBL" id="DVMP01000131">
    <property type="protein sequence ID" value="HIU26216.1"/>
    <property type="molecule type" value="Genomic_DNA"/>
</dbReference>
<keyword evidence="3" id="KW-0859">Xylose metabolism</keyword>
<name>A0A9D1I116_9FIRM</name>
<gene>
    <name evidence="4" type="ORF">IAC50_06975</name>
</gene>
<evidence type="ECO:0008006" key="6">
    <source>
        <dbReference type="Google" id="ProtNLM"/>
    </source>
</evidence>
<proteinExistence type="inferred from homology"/>
<keyword evidence="3" id="KW-0119">Carbohydrate metabolism</keyword>
<comment type="caution">
    <text evidence="4">The sequence shown here is derived from an EMBL/GenBank/DDBJ whole genome shotgun (WGS) entry which is preliminary data.</text>
</comment>
<dbReference type="SUPFAM" id="SSF46785">
    <property type="entry name" value="Winged helix' DNA-binding domain"/>
    <property type="match status" value="1"/>
</dbReference>
<organism evidence="4 5">
    <name type="scientific">Candidatus Allocopromorpha excrementigallinarum</name>
    <dbReference type="NCBI Taxonomy" id="2840742"/>
    <lineage>
        <taxon>Bacteria</taxon>
        <taxon>Bacillati</taxon>
        <taxon>Bacillota</taxon>
        <taxon>Clostridia</taxon>
        <taxon>Eubacteriales</taxon>
        <taxon>Eubacteriaceae</taxon>
        <taxon>Eubacteriaceae incertae sedis</taxon>
        <taxon>Candidatus Allocopromorpha</taxon>
    </lineage>
</organism>
<dbReference type="InterPro" id="IPR036388">
    <property type="entry name" value="WH-like_DNA-bd_sf"/>
</dbReference>
<comment type="function">
    <text evidence="1">Transcriptional repressor of xylose-utilizing enzymes.</text>
</comment>
<evidence type="ECO:0000256" key="2">
    <source>
        <dbReference type="ARBA" id="ARBA00006479"/>
    </source>
</evidence>
<comment type="similarity">
    <text evidence="2">Belongs to the ROK (NagC/XylR) family.</text>
</comment>
<dbReference type="PANTHER" id="PTHR18964">
    <property type="entry name" value="ROK (REPRESSOR, ORF, KINASE) FAMILY"/>
    <property type="match status" value="1"/>
</dbReference>
<accession>A0A9D1I116</accession>
<dbReference type="Gene3D" id="1.10.10.10">
    <property type="entry name" value="Winged helix-like DNA-binding domain superfamily/Winged helix DNA-binding domain"/>
    <property type="match status" value="1"/>
</dbReference>
<evidence type="ECO:0000256" key="3">
    <source>
        <dbReference type="ARBA" id="ARBA00022629"/>
    </source>
</evidence>
<protein>
    <recommendedName>
        <fullName evidence="6">ROK family protein</fullName>
    </recommendedName>
</protein>
<evidence type="ECO:0000256" key="1">
    <source>
        <dbReference type="ARBA" id="ARBA00002486"/>
    </source>
</evidence>
<sequence>MKDELLINNKLRVKESNTNLVISTLKKFHTATCAEISKNTGLSVATCGNILKRLLESGEILDGGFESNSSGRPAKQYTYNKNFSLAAAVTIHEEQSVRLLQYAVADLYGDIIEKNFKRHEEITSSAISSLISELTLKYPSIRAIGFGVPAIINKDGEIINSDISELNGANIYELLKTPDVNIKIAADRSPALSIYGYHKKHPELKGTISAAVLCPQVPPVGAGFVINDQIYNGYYNIGGEIGFLAGRFLNEFFPEAQSFSKALRDTMFTVAAIVSTINPSTMVFMGTDFSKELFGEIQRCCEELFDPLYMPELVLLNDYSDEYIRGTIQIAIDCLNPKVKLVME</sequence>
<dbReference type="InterPro" id="IPR000600">
    <property type="entry name" value="ROK"/>
</dbReference>
<dbReference type="GO" id="GO:0042732">
    <property type="term" value="P:D-xylose metabolic process"/>
    <property type="evidence" value="ECO:0007669"/>
    <property type="project" value="UniProtKB-KW"/>
</dbReference>
<dbReference type="Proteomes" id="UP000824090">
    <property type="component" value="Unassembled WGS sequence"/>
</dbReference>
<dbReference type="Gene3D" id="3.30.420.40">
    <property type="match status" value="2"/>
</dbReference>
<dbReference type="InterPro" id="IPR043129">
    <property type="entry name" value="ATPase_NBD"/>
</dbReference>
<dbReference type="AlphaFoldDB" id="A0A9D1I116"/>
<dbReference type="InterPro" id="IPR036390">
    <property type="entry name" value="WH_DNA-bd_sf"/>
</dbReference>
<evidence type="ECO:0000313" key="4">
    <source>
        <dbReference type="EMBL" id="HIU26216.1"/>
    </source>
</evidence>